<evidence type="ECO:0000313" key="1">
    <source>
        <dbReference type="EMBL" id="GKX68783.1"/>
    </source>
</evidence>
<gene>
    <name evidence="1" type="ORF">rsdtw13_40410</name>
</gene>
<proteinExistence type="predicted"/>
<keyword evidence="2" id="KW-1185">Reference proteome</keyword>
<sequence>MDKDCLEKYGQILMSDVRDRTIRSMDMILSGRMKGITAKSILENISGFNAEQVEALKYLISKTVDLSLHNMLCMIEDNDEINVEISTGNLACNIKDISDGLAGELYTEDGWIMKYSKQRYDEL</sequence>
<dbReference type="Proteomes" id="UP001058074">
    <property type="component" value="Unassembled WGS sequence"/>
</dbReference>
<accession>A0ACB5RI81</accession>
<evidence type="ECO:0000313" key="2">
    <source>
        <dbReference type="Proteomes" id="UP001058074"/>
    </source>
</evidence>
<name>A0ACB5RI81_9CLOT</name>
<dbReference type="EMBL" id="BROD01000001">
    <property type="protein sequence ID" value="GKX68783.1"/>
    <property type="molecule type" value="Genomic_DNA"/>
</dbReference>
<protein>
    <submittedName>
        <fullName evidence="1">Uncharacterized protein</fullName>
    </submittedName>
</protein>
<reference evidence="1" key="1">
    <citation type="journal article" date="2025" name="Int. J. Syst. Evol. Microbiol.">
        <title>Inconstantimicrobium mannanitabidum sp. nov., a novel member of the family Clostridiaceae isolated from anoxic soil under the treatment of reductive soil disinfestation.</title>
        <authorList>
            <person name="Ueki A."/>
            <person name="Tonouchi A."/>
            <person name="Honma S."/>
            <person name="Kaku N."/>
            <person name="Ueki K."/>
        </authorList>
    </citation>
    <scope>NUCLEOTIDE SEQUENCE</scope>
    <source>
        <strain evidence="1">TW13</strain>
    </source>
</reference>
<comment type="caution">
    <text evidence="1">The sequence shown here is derived from an EMBL/GenBank/DDBJ whole genome shotgun (WGS) entry which is preliminary data.</text>
</comment>
<organism evidence="1 2">
    <name type="scientific">Inconstantimicrobium mannanitabidum</name>
    <dbReference type="NCBI Taxonomy" id="1604901"/>
    <lineage>
        <taxon>Bacteria</taxon>
        <taxon>Bacillati</taxon>
        <taxon>Bacillota</taxon>
        <taxon>Clostridia</taxon>
        <taxon>Eubacteriales</taxon>
        <taxon>Clostridiaceae</taxon>
        <taxon>Inconstantimicrobium</taxon>
    </lineage>
</organism>